<comment type="subcellular location">
    <subcellularLocation>
        <location evidence="1">Host nucleus</location>
    </subcellularLocation>
</comment>
<dbReference type="GO" id="GO:0019079">
    <property type="term" value="P:viral genome replication"/>
    <property type="evidence" value="ECO:0007669"/>
    <property type="project" value="InterPro"/>
</dbReference>
<evidence type="ECO:0000256" key="4">
    <source>
        <dbReference type="ARBA" id="ARBA00022741"/>
    </source>
</evidence>
<feature type="domain" description="Parvovirus non-structural protein 1 helicase" evidence="6">
    <location>
        <begin position="212"/>
        <end position="332"/>
    </location>
</feature>
<organism evidence="7">
    <name type="scientific">Psittacidae aveparvovirus</name>
    <dbReference type="NCBI Taxonomy" id="2794556"/>
    <lineage>
        <taxon>Viruses</taxon>
        <taxon>Monodnaviria</taxon>
        <taxon>Shotokuvirae</taxon>
        <taxon>Cossaviricota</taxon>
        <taxon>Quintoviricetes</taxon>
        <taxon>Piccovirales</taxon>
        <taxon>Parvoviridae</taxon>
        <taxon>Parvovirinae</taxon>
        <taxon>Aveparvovirus</taxon>
    </lineage>
</organism>
<accession>A0A8A4XC03</accession>
<proteinExistence type="predicted"/>
<evidence type="ECO:0000259" key="6">
    <source>
        <dbReference type="Pfam" id="PF01057"/>
    </source>
</evidence>
<evidence type="ECO:0000256" key="5">
    <source>
        <dbReference type="ARBA" id="ARBA00022840"/>
    </source>
</evidence>
<evidence type="ECO:0000256" key="2">
    <source>
        <dbReference type="ARBA" id="ARBA00022562"/>
    </source>
</evidence>
<evidence type="ECO:0000256" key="1">
    <source>
        <dbReference type="ARBA" id="ARBA00004147"/>
    </source>
</evidence>
<sequence length="395" mass="45956">MWKHGNKSNSVTGNTQDRQWDMRYNVQAEEDLDEFLGRVRAYAETGPLKYILVGGVEIGTKPNQGDYQIRHVHIAAIFNNPITKSAIVKNFGIKEGNGYYMVPRNRDLPYSGWRAHHIKEFSKVDKTALVIYESGELPSDGPQKDVTKRSAEEKKRKLDEILPEIRDMLQKGEDEKAFQKFPRTYLQYGEKLKAMILQTTENIQGIFNNPHIWLFGFPGTGKTSLFQLVYPNLYKKDLNNRFFDLYDGRIHSHVVLEDLDHANVEKLGIQFLKTICDEAGFPIDQKYKTPQLAKTTVLVTSNFNIDEIVPEGKGVDQTKMAMHRRFWMVRVDTLQRILHVKLLPKYERDQLKKEGSTDVRRIWIDWDYIRDCPTGTPLKSCEAYQEIIRDAYYNK</sequence>
<keyword evidence="5" id="KW-0067">ATP-binding</keyword>
<dbReference type="Gene3D" id="3.40.50.300">
    <property type="entry name" value="P-loop containing nucleotide triphosphate hydrolases"/>
    <property type="match status" value="1"/>
</dbReference>
<dbReference type="SUPFAM" id="SSF52540">
    <property type="entry name" value="P-loop containing nucleoside triphosphate hydrolases"/>
    <property type="match status" value="1"/>
</dbReference>
<dbReference type="GO" id="GO:0042025">
    <property type="term" value="C:host cell nucleus"/>
    <property type="evidence" value="ECO:0007669"/>
    <property type="project" value="UniProtKB-SubCell"/>
</dbReference>
<dbReference type="GO" id="GO:0005524">
    <property type="term" value="F:ATP binding"/>
    <property type="evidence" value="ECO:0007669"/>
    <property type="project" value="UniProtKB-KW"/>
</dbReference>
<dbReference type="EMBL" id="MW046380">
    <property type="protein sequence ID" value="QTE03751.1"/>
    <property type="molecule type" value="Genomic_DNA"/>
</dbReference>
<dbReference type="InterPro" id="IPR001257">
    <property type="entry name" value="Parvovirus_NS1_helicase"/>
</dbReference>
<dbReference type="Pfam" id="PF01057">
    <property type="entry name" value="Parvo_NS1"/>
    <property type="match status" value="1"/>
</dbReference>
<protein>
    <submittedName>
        <fullName evidence="7">Replication protein</fullName>
    </submittedName>
</protein>
<evidence type="ECO:0000313" key="7">
    <source>
        <dbReference type="EMBL" id="QTE03751.1"/>
    </source>
</evidence>
<keyword evidence="3" id="KW-0235">DNA replication</keyword>
<dbReference type="GO" id="GO:0006260">
    <property type="term" value="P:DNA replication"/>
    <property type="evidence" value="ECO:0007669"/>
    <property type="project" value="UniProtKB-KW"/>
</dbReference>
<dbReference type="InterPro" id="IPR027417">
    <property type="entry name" value="P-loop_NTPase"/>
</dbReference>
<evidence type="ECO:0000256" key="3">
    <source>
        <dbReference type="ARBA" id="ARBA00022705"/>
    </source>
</evidence>
<name>A0A8A4XC03_9VIRU</name>
<keyword evidence="4" id="KW-0547">Nucleotide-binding</keyword>
<keyword evidence="2" id="KW-1048">Host nucleus</keyword>
<reference evidence="7" key="1">
    <citation type="submission" date="2020-09" db="EMBL/GenBank/DDBJ databases">
        <title>Parvovirus dark matter in the feces of wild birds.</title>
        <authorList>
            <person name="Dai Z."/>
            <person name="Yang S."/>
            <person name="Zhang W."/>
        </authorList>
    </citation>
    <scope>NUCLEOTIDE SEQUENCE</scope>
    <source>
        <strain evidence="7">Fmg67par043</strain>
    </source>
</reference>